<dbReference type="EMBL" id="MF417942">
    <property type="protein sequence ID" value="ASN72124.1"/>
    <property type="molecule type" value="Genomic_DNA"/>
</dbReference>
<reference evidence="4" key="1">
    <citation type="submission" date="2017-06" db="EMBL/GenBank/DDBJ databases">
        <title>Novel phages from South African skin metaviromes.</title>
        <authorList>
            <person name="van Zyl L.J."/>
            <person name="Abrahams Y."/>
            <person name="Stander E.A."/>
            <person name="Kirby B.M."/>
            <person name="Clavaud C."/>
            <person name="Farcet C."/>
            <person name="Breton L."/>
            <person name="Trindade M.I."/>
        </authorList>
    </citation>
    <scope>NUCLEOTIDE SEQUENCE</scope>
</reference>
<dbReference type="EMBL" id="MF417877">
    <property type="protein sequence ID" value="ASN68490.1"/>
    <property type="molecule type" value="Genomic_DNA"/>
</dbReference>
<gene>
    <name evidence="1" type="ORF">3F6_96</name>
    <name evidence="4" type="ORF">7F6_23</name>
    <name evidence="3" type="ORF">8S7_72</name>
    <name evidence="2" type="ORF">9F7_53</name>
</gene>
<organism evidence="4">
    <name type="scientific">uncultured Caudovirales phage</name>
    <dbReference type="NCBI Taxonomy" id="2100421"/>
    <lineage>
        <taxon>Viruses</taxon>
        <taxon>Duplodnaviria</taxon>
        <taxon>Heunggongvirae</taxon>
        <taxon>Uroviricota</taxon>
        <taxon>Caudoviricetes</taxon>
        <taxon>Peduoviridae</taxon>
        <taxon>Maltschvirus</taxon>
        <taxon>Maltschvirus maltsch</taxon>
    </lineage>
</organism>
<evidence type="ECO:0000313" key="1">
    <source>
        <dbReference type="EMBL" id="ASN68437.1"/>
    </source>
</evidence>
<dbReference type="EMBL" id="MF417878">
    <property type="protein sequence ID" value="ASN68605.1"/>
    <property type="molecule type" value="Genomic_DNA"/>
</dbReference>
<accession>A0A2H4JA32</accession>
<evidence type="ECO:0000313" key="3">
    <source>
        <dbReference type="EMBL" id="ASN68605.1"/>
    </source>
</evidence>
<protein>
    <submittedName>
        <fullName evidence="4">Uncharacterized protein</fullName>
    </submittedName>
</protein>
<evidence type="ECO:0000313" key="2">
    <source>
        <dbReference type="EMBL" id="ASN68490.1"/>
    </source>
</evidence>
<name>A0A2H4JA32_9CAUD</name>
<evidence type="ECO:0000313" key="4">
    <source>
        <dbReference type="EMBL" id="ASN72124.1"/>
    </source>
</evidence>
<proteinExistence type="predicted"/>
<sequence length="91" mass="9714">MSKPELSIQVNSQTGSQELDELLASLKQVAEVSLDARLEVQQLLFGGGDVLMPGLIDFRAVTATGTGNVTLQLHVTNRFRELAAALVAAHL</sequence>
<dbReference type="EMBL" id="MF417876">
    <property type="protein sequence ID" value="ASN68437.1"/>
    <property type="molecule type" value="Genomic_DNA"/>
</dbReference>